<dbReference type="AlphaFoldDB" id="A0A1T5FM71"/>
<feature type="domain" description="Outer membrane protein beta-barrel" evidence="1">
    <location>
        <begin position="7"/>
        <end position="268"/>
    </location>
</feature>
<proteinExistence type="predicted"/>
<protein>
    <submittedName>
        <fullName evidence="2">Outer membrane protein beta-barrel family protein</fullName>
    </submittedName>
</protein>
<sequence length="292" mass="33140">MQSVGMENTTEAFSSTFLNVLPTIILQRKLSTTNSIKLGYTSRVQRPNIELLNPYPIISDPRYLSFGNPNLSAVRNHKFDLDYSSFKKANIVIGTSYTLTNNAIQSVTEIGTDSISRTTYGNTGIRHQIGLNTNVSKSFGKKFMLSLSGNLNYVLLKGSLGSEYFENDGVLGFAYMFMNYKFNDGWNAQFFSGYSGQMVRLQGTTNGFFFHAFSCNKSYLNDRLTFTLNVANPFVNSVTINSTISSIYFLQEYHREQVIRDINFAVSYRFDKRGRSTKRIKKINNEDEVADY</sequence>
<keyword evidence="3" id="KW-1185">Reference proteome</keyword>
<evidence type="ECO:0000259" key="1">
    <source>
        <dbReference type="Pfam" id="PF14905"/>
    </source>
</evidence>
<reference evidence="2 3" key="1">
    <citation type="submission" date="2017-02" db="EMBL/GenBank/DDBJ databases">
        <authorList>
            <person name="Peterson S.W."/>
        </authorList>
    </citation>
    <scope>NUCLEOTIDE SEQUENCE [LARGE SCALE GENOMIC DNA]</scope>
    <source>
        <strain evidence="2 3">DSM 22899</strain>
    </source>
</reference>
<evidence type="ECO:0000313" key="3">
    <source>
        <dbReference type="Proteomes" id="UP000190541"/>
    </source>
</evidence>
<dbReference type="Proteomes" id="UP000190541">
    <property type="component" value="Unassembled WGS sequence"/>
</dbReference>
<dbReference type="EMBL" id="FUYS01000018">
    <property type="protein sequence ID" value="SKB97304.1"/>
    <property type="molecule type" value="Genomic_DNA"/>
</dbReference>
<dbReference type="STRING" id="623280.SAMN05660226_04089"/>
<gene>
    <name evidence="2" type="ORF">SAMN05660226_04089</name>
</gene>
<dbReference type="Pfam" id="PF14905">
    <property type="entry name" value="OMP_b-brl_3"/>
    <property type="match status" value="1"/>
</dbReference>
<accession>A0A1T5FM71</accession>
<name>A0A1T5FM71_9SPHI</name>
<evidence type="ECO:0000313" key="2">
    <source>
        <dbReference type="EMBL" id="SKB97304.1"/>
    </source>
</evidence>
<dbReference type="InterPro" id="IPR041700">
    <property type="entry name" value="OMP_b-brl_3"/>
</dbReference>
<dbReference type="SUPFAM" id="SSF56935">
    <property type="entry name" value="Porins"/>
    <property type="match status" value="1"/>
</dbReference>
<organism evidence="2 3">
    <name type="scientific">Parapedobacter luteus</name>
    <dbReference type="NCBI Taxonomy" id="623280"/>
    <lineage>
        <taxon>Bacteria</taxon>
        <taxon>Pseudomonadati</taxon>
        <taxon>Bacteroidota</taxon>
        <taxon>Sphingobacteriia</taxon>
        <taxon>Sphingobacteriales</taxon>
        <taxon>Sphingobacteriaceae</taxon>
        <taxon>Parapedobacter</taxon>
    </lineage>
</organism>